<evidence type="ECO:0000313" key="8">
    <source>
        <dbReference type="EnsemblProtists" id="EOD13786"/>
    </source>
</evidence>
<evidence type="ECO:0000313" key="9">
    <source>
        <dbReference type="Proteomes" id="UP000013827"/>
    </source>
</evidence>
<keyword evidence="3" id="KW-0732">Signal</keyword>
<dbReference type="PaxDb" id="2903-EOD13786"/>
<organism evidence="8 9">
    <name type="scientific">Emiliania huxleyi (strain CCMP1516)</name>
    <dbReference type="NCBI Taxonomy" id="280463"/>
    <lineage>
        <taxon>Eukaryota</taxon>
        <taxon>Haptista</taxon>
        <taxon>Haptophyta</taxon>
        <taxon>Prymnesiophyceae</taxon>
        <taxon>Isochrysidales</taxon>
        <taxon>Noelaerhabdaceae</taxon>
        <taxon>Emiliania</taxon>
    </lineage>
</organism>
<evidence type="ECO:0000256" key="2">
    <source>
        <dbReference type="ARBA" id="ARBA00022475"/>
    </source>
</evidence>
<name>A0A0D3IRA1_EMIH1</name>
<feature type="compositionally biased region" description="Pro residues" evidence="5">
    <location>
        <begin position="413"/>
        <end position="438"/>
    </location>
</feature>
<dbReference type="InterPro" id="IPR055401">
    <property type="entry name" value="CEMIP_beta-hel_dom"/>
</dbReference>
<dbReference type="PANTHER" id="PTHR46769:SF2">
    <property type="entry name" value="FIBROCYSTIN-L ISOFORM 2 PRECURSOR-RELATED"/>
    <property type="match status" value="1"/>
</dbReference>
<protein>
    <recommendedName>
        <fullName evidence="7">G8 domain-containing protein</fullName>
    </recommendedName>
</protein>
<evidence type="ECO:0000256" key="5">
    <source>
        <dbReference type="SAM" id="MobiDB-lite"/>
    </source>
</evidence>
<dbReference type="GeneID" id="17260057"/>
<reference evidence="9" key="1">
    <citation type="journal article" date="2013" name="Nature">
        <title>Pan genome of the phytoplankton Emiliania underpins its global distribution.</title>
        <authorList>
            <person name="Read B.A."/>
            <person name="Kegel J."/>
            <person name="Klute M.J."/>
            <person name="Kuo A."/>
            <person name="Lefebvre S.C."/>
            <person name="Maumus F."/>
            <person name="Mayer C."/>
            <person name="Miller J."/>
            <person name="Monier A."/>
            <person name="Salamov A."/>
            <person name="Young J."/>
            <person name="Aguilar M."/>
            <person name="Claverie J.M."/>
            <person name="Frickenhaus S."/>
            <person name="Gonzalez K."/>
            <person name="Herman E.K."/>
            <person name="Lin Y.C."/>
            <person name="Napier J."/>
            <person name="Ogata H."/>
            <person name="Sarno A.F."/>
            <person name="Shmutz J."/>
            <person name="Schroeder D."/>
            <person name="de Vargas C."/>
            <person name="Verret F."/>
            <person name="von Dassow P."/>
            <person name="Valentin K."/>
            <person name="Van de Peer Y."/>
            <person name="Wheeler G."/>
            <person name="Dacks J.B."/>
            <person name="Delwiche C.F."/>
            <person name="Dyhrman S.T."/>
            <person name="Glockner G."/>
            <person name="John U."/>
            <person name="Richards T."/>
            <person name="Worden A.Z."/>
            <person name="Zhang X."/>
            <person name="Grigoriev I.V."/>
            <person name="Allen A.E."/>
            <person name="Bidle K."/>
            <person name="Borodovsky M."/>
            <person name="Bowler C."/>
            <person name="Brownlee C."/>
            <person name="Cock J.M."/>
            <person name="Elias M."/>
            <person name="Gladyshev V.N."/>
            <person name="Groth M."/>
            <person name="Guda C."/>
            <person name="Hadaegh A."/>
            <person name="Iglesias-Rodriguez M.D."/>
            <person name="Jenkins J."/>
            <person name="Jones B.M."/>
            <person name="Lawson T."/>
            <person name="Leese F."/>
            <person name="Lindquist E."/>
            <person name="Lobanov A."/>
            <person name="Lomsadze A."/>
            <person name="Malik S.B."/>
            <person name="Marsh M.E."/>
            <person name="Mackinder L."/>
            <person name="Mock T."/>
            <person name="Mueller-Roeber B."/>
            <person name="Pagarete A."/>
            <person name="Parker M."/>
            <person name="Probert I."/>
            <person name="Quesneville H."/>
            <person name="Raines C."/>
            <person name="Rensing S.A."/>
            <person name="Riano-Pachon D.M."/>
            <person name="Richier S."/>
            <person name="Rokitta S."/>
            <person name="Shiraiwa Y."/>
            <person name="Soanes D.M."/>
            <person name="van der Giezen M."/>
            <person name="Wahlund T.M."/>
            <person name="Williams B."/>
            <person name="Wilson W."/>
            <person name="Wolfe G."/>
            <person name="Wurch L.L."/>
        </authorList>
    </citation>
    <scope>NUCLEOTIDE SEQUENCE</scope>
</reference>
<dbReference type="GO" id="GO:0005886">
    <property type="term" value="C:plasma membrane"/>
    <property type="evidence" value="ECO:0007669"/>
    <property type="project" value="UniProtKB-SubCell"/>
</dbReference>
<comment type="subcellular location">
    <subcellularLocation>
        <location evidence="1">Cell membrane</location>
    </subcellularLocation>
</comment>
<feature type="region of interest" description="Disordered" evidence="5">
    <location>
        <begin position="413"/>
        <end position="441"/>
    </location>
</feature>
<accession>A0A0D3IRA1</accession>
<dbReference type="STRING" id="2903.R1DSN3"/>
<feature type="compositionally biased region" description="Polar residues" evidence="5">
    <location>
        <begin position="1"/>
        <end position="11"/>
    </location>
</feature>
<dbReference type="InterPro" id="IPR052387">
    <property type="entry name" value="Fibrocystin"/>
</dbReference>
<dbReference type="RefSeq" id="XP_005766215.1">
    <property type="nucleotide sequence ID" value="XM_005766158.1"/>
</dbReference>
<evidence type="ECO:0000256" key="6">
    <source>
        <dbReference type="SAM" id="Phobius"/>
    </source>
</evidence>
<keyword evidence="6" id="KW-0472">Membrane</keyword>
<dbReference type="Pfam" id="PF10162">
    <property type="entry name" value="G8"/>
    <property type="match status" value="1"/>
</dbReference>
<dbReference type="KEGG" id="ehx:EMIHUDRAFT_212281"/>
<feature type="transmembrane region" description="Helical" evidence="6">
    <location>
        <begin position="36"/>
        <end position="60"/>
    </location>
</feature>
<dbReference type="Pfam" id="PF24606">
    <property type="entry name" value="CEMIP_beta-hel"/>
    <property type="match status" value="1"/>
</dbReference>
<dbReference type="SUPFAM" id="SSF51126">
    <property type="entry name" value="Pectin lyase-like"/>
    <property type="match status" value="1"/>
</dbReference>
<keyword evidence="4" id="KW-0325">Glycoprotein</keyword>
<dbReference type="HOGENOM" id="CLU_269109_0_0_1"/>
<reference evidence="8" key="2">
    <citation type="submission" date="2024-10" db="UniProtKB">
        <authorList>
            <consortium name="EnsemblProtists"/>
        </authorList>
    </citation>
    <scope>IDENTIFICATION</scope>
</reference>
<dbReference type="PANTHER" id="PTHR46769">
    <property type="entry name" value="POLYCYSTIC KIDNEY AND HEPATIC DISEASE 1 (AUTOSOMAL RECESSIVE)-LIKE 1"/>
    <property type="match status" value="1"/>
</dbReference>
<evidence type="ECO:0000256" key="4">
    <source>
        <dbReference type="ARBA" id="ARBA00023180"/>
    </source>
</evidence>
<keyword evidence="2" id="KW-1003">Cell membrane</keyword>
<dbReference type="AlphaFoldDB" id="A0A0D3IRA1"/>
<feature type="region of interest" description="Disordered" evidence="5">
    <location>
        <begin position="1"/>
        <end position="28"/>
    </location>
</feature>
<dbReference type="Gene3D" id="2.160.20.10">
    <property type="entry name" value="Single-stranded right-handed beta-helix, Pectin lyase-like"/>
    <property type="match status" value="1"/>
</dbReference>
<sequence>MAPARNSTVTVVTDYKPPPPPSAAKPPPPRAPLHPLCAALIFCLAVAAATEGAIIALLLLRSEEEEAPALAVKRCGVGGAGKCMLIGAPSCDAWFSDEANWACDFGHACCAATDKPVISIRQAVEGNCEDLDGSDVKGVARSSMCSADAASNATACDVELSCGSIVIAATLIFAGADDMQTAAAWLTSVLSTLEGATDFWGLPPGFTIAQIPTLSVWAAEAHDAECPTCSCGDRIGWLQDSSDGPQVNEVDACARVAGAEFPAACGGCNPGLRVTMAPVALNGGRIAYILTAAGALPGYTSGGTATADRRTIYYFLPDGDGSAEPTYNGDRWPIVYVPQGATITADPSVTAIVSSRVTTRRLIDGSFVEAEVLLVNGRPAYQYSMDTTPEAANGNGLGDVWFWFEESISQEELPPPAPILASSPPPPSPPPVASPPPRTISNECPAASPACTAPSGQDWVITTSCTIQAGSYSARKVLISDGAIVSVEQDASVTMDLSGGLLVGSNSELWIGCESTPFTGTWTLTFNGRREDLGNTERWLSVDYSDYGLPPRFEVWANALVASHGARLEIHGAPKTSWTRLREDAGVGATTLTLEEGPVGWAPGDEIVIAGTGVNGGSERATVASVAGDAVTLQNGLTNFHEGSWPGRGARLNGEVGMLSHNVRFTSGFDLGACENAFGGTGLSARTDEQTKNSCFGGNVAFLQHSIVHVENAEFSKLGQALVMGRYSLHFHLAGDASGSYLRGNGIHHSNNRCIVLHGVFNAELEGNVCVDNRGHNLYLEDGIEVGNAVVGNLVVNPRSSATICTDKIGAEGGAAGIWITNPNNTFTDNAVVGAAFGAWFTFPTVDDSHPFTGEKRGQLGGVFGASAAYFRDPLSGYGPAHWVVQQEQTRTPVAAFHRNTFKDSARMGITVDFRVHDSEDAYIPCLDKAAYVESSCPTCANVGHTFSWGPATYDVSAPPAQREYQPAKQTFEDIIVAYTRSLYGEGFSYWATGGLVSFERSIFVDNQQGSSLGFTGECASGIAFGRGGANVQFSKALFLNGPAPFKLYDGGYHCVDCRWAGLDHLVTMRPGSPGNVNGVLLERSAPLGWIGSDRDDPLLGWIWDSNKVDIAPAAVEVANLVDWTSGFIQNSWQGEDVNLVSTDGLGGTVRGGAFTQWVRSGDPGANQGWGYGAIVNGAPSFKQFYPCMGNVYHWCGDGRSCEPHAYGRDVPGAPWL</sequence>
<feature type="domain" description="G8" evidence="7">
    <location>
        <begin position="433"/>
        <end position="583"/>
    </location>
</feature>
<dbReference type="InterPro" id="IPR012334">
    <property type="entry name" value="Pectin_lyas_fold"/>
</dbReference>
<keyword evidence="9" id="KW-1185">Reference proteome</keyword>
<dbReference type="EnsemblProtists" id="EOD13786">
    <property type="protein sequence ID" value="EOD13786"/>
    <property type="gene ID" value="EMIHUDRAFT_212281"/>
</dbReference>
<dbReference type="InterPro" id="IPR011050">
    <property type="entry name" value="Pectin_lyase_fold/virulence"/>
</dbReference>
<keyword evidence="6" id="KW-1133">Transmembrane helix</keyword>
<feature type="compositionally biased region" description="Pro residues" evidence="5">
    <location>
        <begin position="16"/>
        <end position="28"/>
    </location>
</feature>
<dbReference type="Proteomes" id="UP000013827">
    <property type="component" value="Unassembled WGS sequence"/>
</dbReference>
<evidence type="ECO:0000259" key="7">
    <source>
        <dbReference type="PROSITE" id="PS51484"/>
    </source>
</evidence>
<dbReference type="PROSITE" id="PS51484">
    <property type="entry name" value="G8"/>
    <property type="match status" value="1"/>
</dbReference>
<evidence type="ECO:0000256" key="3">
    <source>
        <dbReference type="ARBA" id="ARBA00022729"/>
    </source>
</evidence>
<dbReference type="eggNOG" id="ENOG502QR85">
    <property type="taxonomic scope" value="Eukaryota"/>
</dbReference>
<keyword evidence="6" id="KW-0812">Transmembrane</keyword>
<dbReference type="InterPro" id="IPR019316">
    <property type="entry name" value="G8_domain"/>
</dbReference>
<evidence type="ECO:0000256" key="1">
    <source>
        <dbReference type="ARBA" id="ARBA00004236"/>
    </source>
</evidence>
<proteinExistence type="predicted"/>